<feature type="transmembrane region" description="Helical" evidence="6">
    <location>
        <begin position="142"/>
        <end position="163"/>
    </location>
</feature>
<organism evidence="7 8">
    <name type="scientific">Oryzomonas rubra</name>
    <dbReference type="NCBI Taxonomy" id="2509454"/>
    <lineage>
        <taxon>Bacteria</taxon>
        <taxon>Pseudomonadati</taxon>
        <taxon>Thermodesulfobacteriota</taxon>
        <taxon>Desulfuromonadia</taxon>
        <taxon>Geobacterales</taxon>
        <taxon>Geobacteraceae</taxon>
        <taxon>Oryzomonas</taxon>
    </lineage>
</organism>
<comment type="similarity">
    <text evidence="2 6">Belongs to the BI1 family.</text>
</comment>
<dbReference type="Pfam" id="PF01027">
    <property type="entry name" value="Bax1-I"/>
    <property type="match status" value="1"/>
</dbReference>
<sequence length="263" mass="28109">MPFPSSPRSTSFPRPVATAQSTTMGAVYGWMAAGLCLTALVSMAVVSSPALFNALYTNRMVFFGLIIAEFGLVFAIAGFAVRMGTATAAPLFLLYSALNGVTLSGIFLVYTGQSIASAFLSTAGTFGAMSVYGFVTKRDLTSLGSFCFMGLIGVVIASVVNIFLHSTMLQFMVSGIGLIVFIGLTAYDTQKLKGVRGGAAVAGALALYLDFINIVWTKFTSNVGKLVIMTIFMLLIEMAKKFRCIFLAHDLHTFMLNKYCTVI</sequence>
<protein>
    <submittedName>
        <fullName evidence="7">Bax inhibitor-1/YccA family protein</fullName>
    </submittedName>
</protein>
<reference evidence="7 8" key="1">
    <citation type="submission" date="2019-04" db="EMBL/GenBank/DDBJ databases">
        <title>Geobacter ruber sp. nov., ferric-reducing bacteria isolated from paddy soil.</title>
        <authorList>
            <person name="Xu Z."/>
            <person name="Masuda Y."/>
            <person name="Itoh H."/>
            <person name="Senoo K."/>
        </authorList>
    </citation>
    <scope>NUCLEOTIDE SEQUENCE [LARGE SCALE GENOMIC DNA]</scope>
    <source>
        <strain evidence="7 8">Red88</strain>
    </source>
</reference>
<feature type="transmembrane region" description="Helical" evidence="6">
    <location>
        <begin position="60"/>
        <end position="81"/>
    </location>
</feature>
<dbReference type="GO" id="GO:0005886">
    <property type="term" value="C:plasma membrane"/>
    <property type="evidence" value="ECO:0007669"/>
    <property type="project" value="TreeGrafter"/>
</dbReference>
<gene>
    <name evidence="7" type="ORF">ET418_04445</name>
</gene>
<comment type="subcellular location">
    <subcellularLocation>
        <location evidence="1">Membrane</location>
        <topology evidence="1">Multi-pass membrane protein</topology>
    </subcellularLocation>
</comment>
<dbReference type="InterPro" id="IPR006214">
    <property type="entry name" value="Bax_inhibitor_1-related"/>
</dbReference>
<feature type="transmembrane region" description="Helical" evidence="6">
    <location>
        <begin position="27"/>
        <end position="48"/>
    </location>
</feature>
<keyword evidence="5 6" id="KW-0472">Membrane</keyword>
<dbReference type="AlphaFoldDB" id="A0A5A9XMY5"/>
<dbReference type="PANTHER" id="PTHR23291:SF50">
    <property type="entry name" value="PROTEIN LIFEGUARD 4"/>
    <property type="match status" value="1"/>
</dbReference>
<keyword evidence="3 6" id="KW-0812">Transmembrane</keyword>
<evidence type="ECO:0000313" key="8">
    <source>
        <dbReference type="Proteomes" id="UP000324298"/>
    </source>
</evidence>
<evidence type="ECO:0000256" key="3">
    <source>
        <dbReference type="ARBA" id="ARBA00022692"/>
    </source>
</evidence>
<comment type="caution">
    <text evidence="7">The sequence shown here is derived from an EMBL/GenBank/DDBJ whole genome shotgun (WGS) entry which is preliminary data.</text>
</comment>
<evidence type="ECO:0000313" key="7">
    <source>
        <dbReference type="EMBL" id="KAA0894210.1"/>
    </source>
</evidence>
<feature type="transmembrane region" description="Helical" evidence="6">
    <location>
        <begin position="169"/>
        <end position="187"/>
    </location>
</feature>
<dbReference type="EMBL" id="SRSD01000002">
    <property type="protein sequence ID" value="KAA0894210.1"/>
    <property type="molecule type" value="Genomic_DNA"/>
</dbReference>
<evidence type="ECO:0000256" key="2">
    <source>
        <dbReference type="ARBA" id="ARBA00010350"/>
    </source>
</evidence>
<dbReference type="PANTHER" id="PTHR23291">
    <property type="entry name" value="BAX INHIBITOR-RELATED"/>
    <property type="match status" value="1"/>
</dbReference>
<evidence type="ECO:0000256" key="6">
    <source>
        <dbReference type="RuleBase" id="RU004379"/>
    </source>
</evidence>
<keyword evidence="4 6" id="KW-1133">Transmembrane helix</keyword>
<name>A0A5A9XMY5_9BACT</name>
<dbReference type="OrthoDB" id="9793828at2"/>
<feature type="transmembrane region" description="Helical" evidence="6">
    <location>
        <begin position="88"/>
        <end position="109"/>
    </location>
</feature>
<evidence type="ECO:0000256" key="4">
    <source>
        <dbReference type="ARBA" id="ARBA00022989"/>
    </source>
</evidence>
<dbReference type="RefSeq" id="WP_149306367.1">
    <property type="nucleotide sequence ID" value="NZ_SRSD01000002.1"/>
</dbReference>
<dbReference type="CDD" id="cd10432">
    <property type="entry name" value="BI-1-like_bacterial"/>
    <property type="match status" value="1"/>
</dbReference>
<keyword evidence="8" id="KW-1185">Reference proteome</keyword>
<feature type="transmembrane region" description="Helical" evidence="6">
    <location>
        <begin position="199"/>
        <end position="216"/>
    </location>
</feature>
<feature type="transmembrane region" description="Helical" evidence="6">
    <location>
        <begin position="222"/>
        <end position="239"/>
    </location>
</feature>
<accession>A0A5A9XMY5</accession>
<dbReference type="Proteomes" id="UP000324298">
    <property type="component" value="Unassembled WGS sequence"/>
</dbReference>
<evidence type="ECO:0000256" key="1">
    <source>
        <dbReference type="ARBA" id="ARBA00004141"/>
    </source>
</evidence>
<comment type="caution">
    <text evidence="6">Lacks conserved residue(s) required for the propagation of feature annotation.</text>
</comment>
<evidence type="ECO:0000256" key="5">
    <source>
        <dbReference type="ARBA" id="ARBA00023136"/>
    </source>
</evidence>
<proteinExistence type="inferred from homology"/>
<feature type="transmembrane region" description="Helical" evidence="6">
    <location>
        <begin position="115"/>
        <end position="135"/>
    </location>
</feature>